<feature type="domain" description="Response regulatory" evidence="4">
    <location>
        <begin position="156"/>
        <end position="273"/>
    </location>
</feature>
<dbReference type="GO" id="GO:1902201">
    <property type="term" value="P:negative regulation of bacterial-type flagellum-dependent cell motility"/>
    <property type="evidence" value="ECO:0007669"/>
    <property type="project" value="TreeGrafter"/>
</dbReference>
<gene>
    <name evidence="6" type="ORF">K3721_12315</name>
</gene>
<dbReference type="EC" id="2.7.7.65" evidence="1"/>
<dbReference type="Pfam" id="PF00990">
    <property type="entry name" value="GGDEF"/>
    <property type="match status" value="1"/>
</dbReference>
<dbReference type="InterPro" id="IPR011006">
    <property type="entry name" value="CheY-like_superfamily"/>
</dbReference>
<dbReference type="GO" id="GO:0000160">
    <property type="term" value="P:phosphorelay signal transduction system"/>
    <property type="evidence" value="ECO:0007669"/>
    <property type="project" value="InterPro"/>
</dbReference>
<dbReference type="GO" id="GO:0043709">
    <property type="term" value="P:cell adhesion involved in single-species biofilm formation"/>
    <property type="evidence" value="ECO:0007669"/>
    <property type="project" value="TreeGrafter"/>
</dbReference>
<keyword evidence="6" id="KW-0808">Transferase</keyword>
<dbReference type="FunFam" id="3.30.70.270:FF:000001">
    <property type="entry name" value="Diguanylate cyclase domain protein"/>
    <property type="match status" value="1"/>
</dbReference>
<dbReference type="SMART" id="SM00448">
    <property type="entry name" value="REC"/>
    <property type="match status" value="1"/>
</dbReference>
<evidence type="ECO:0000259" key="5">
    <source>
        <dbReference type="PROSITE" id="PS50887"/>
    </source>
</evidence>
<feature type="domain" description="GGDEF" evidence="5">
    <location>
        <begin position="323"/>
        <end position="459"/>
    </location>
</feature>
<dbReference type="CDD" id="cd01949">
    <property type="entry name" value="GGDEF"/>
    <property type="match status" value="1"/>
</dbReference>
<dbReference type="AlphaFoldDB" id="A0A9Q9HCV0"/>
<dbReference type="Proteomes" id="UP001058713">
    <property type="component" value="Chromosome"/>
</dbReference>
<evidence type="ECO:0000313" key="7">
    <source>
        <dbReference type="Proteomes" id="UP001058713"/>
    </source>
</evidence>
<dbReference type="InterPro" id="IPR001789">
    <property type="entry name" value="Sig_transdc_resp-reg_receiver"/>
</dbReference>
<accession>A0A9Q9HCV0</accession>
<dbReference type="PANTHER" id="PTHR45138:SF9">
    <property type="entry name" value="DIGUANYLATE CYCLASE DGCM-RELATED"/>
    <property type="match status" value="1"/>
</dbReference>
<dbReference type="NCBIfam" id="TIGR00254">
    <property type="entry name" value="GGDEF"/>
    <property type="match status" value="1"/>
</dbReference>
<dbReference type="PROSITE" id="PS50110">
    <property type="entry name" value="RESPONSE_REGULATORY"/>
    <property type="match status" value="2"/>
</dbReference>
<evidence type="ECO:0000256" key="1">
    <source>
        <dbReference type="ARBA" id="ARBA00012528"/>
    </source>
</evidence>
<dbReference type="Gene3D" id="3.40.50.2300">
    <property type="match status" value="1"/>
</dbReference>
<reference evidence="6" key="1">
    <citation type="submission" date="2021-08" db="EMBL/GenBank/DDBJ databases">
        <authorList>
            <person name="Nwanade C."/>
            <person name="Wang M."/>
            <person name="Masoudi A."/>
            <person name="Yu Z."/>
            <person name="Liu J."/>
        </authorList>
    </citation>
    <scope>NUCLEOTIDE SEQUENCE</scope>
    <source>
        <strain evidence="6">S122</strain>
    </source>
</reference>
<dbReference type="RefSeq" id="WP_259970555.1">
    <property type="nucleotide sequence ID" value="NZ_CP081070.1"/>
</dbReference>
<evidence type="ECO:0000256" key="3">
    <source>
        <dbReference type="PROSITE-ProRule" id="PRU00169"/>
    </source>
</evidence>
<dbReference type="PROSITE" id="PS50887">
    <property type="entry name" value="GGDEF"/>
    <property type="match status" value="1"/>
</dbReference>
<sequence>MQGTILVIDGVSTNRIMLKVQLAAAYYDVVQAGSTAEVLQAARQHRPDLVLTAMSLPDGTAAGVKRELAADETLADLPVIAISDWEGSKARLQALAAGIDDVLQQPVDDVILQARIRSLLRARSADEELNLQRDASHGFILPLSDRCCAEDLRDATVALVAQDPRTAMAWRDRLSACLPYELRTHAISDIQGLMQAPVADAIIVELNEASAGPGLRLLADLRARAATRQTVVIAVPNPADPQIAAEALDRGAHDVLQTGFDVEELELRLTAQLQHKARKDRLRDSVRNGLRAAVLDPMTGLYNRRYAKPFLDRVAHSAAANGEKFAVMLADLDHFKRINDVYGHPAGDAVLIEAARRMQQVLGPADLLARVGGEEFMAVLPGASEVEAGVAAVALCNAINGTPFEVPGAAEPVQVTISIGAVMGGGGQDGSAAALVEKADQALYNAKHAGRNQVTLSKECTVAA</sequence>
<proteinExistence type="predicted"/>
<evidence type="ECO:0000259" key="4">
    <source>
        <dbReference type="PROSITE" id="PS50110"/>
    </source>
</evidence>
<dbReference type="InterPro" id="IPR043128">
    <property type="entry name" value="Rev_trsase/Diguanyl_cyclase"/>
</dbReference>
<dbReference type="PANTHER" id="PTHR45138">
    <property type="entry name" value="REGULATORY COMPONENTS OF SENSORY TRANSDUCTION SYSTEM"/>
    <property type="match status" value="1"/>
</dbReference>
<dbReference type="Gene3D" id="3.30.70.270">
    <property type="match status" value="1"/>
</dbReference>
<evidence type="ECO:0000313" key="6">
    <source>
        <dbReference type="EMBL" id="UWQ52798.1"/>
    </source>
</evidence>
<feature type="domain" description="Response regulatory" evidence="4">
    <location>
        <begin position="4"/>
        <end position="120"/>
    </location>
</feature>
<evidence type="ECO:0000256" key="2">
    <source>
        <dbReference type="ARBA" id="ARBA00034247"/>
    </source>
</evidence>
<comment type="caution">
    <text evidence="3">Lacks conserved residue(s) required for the propagation of feature annotation.</text>
</comment>
<protein>
    <recommendedName>
        <fullName evidence="1">diguanylate cyclase</fullName>
        <ecNumber evidence="1">2.7.7.65</ecNumber>
    </recommendedName>
</protein>
<dbReference type="InterPro" id="IPR000160">
    <property type="entry name" value="GGDEF_dom"/>
</dbReference>
<dbReference type="EMBL" id="CP081070">
    <property type="protein sequence ID" value="UWQ52798.1"/>
    <property type="molecule type" value="Genomic_DNA"/>
</dbReference>
<comment type="catalytic activity">
    <reaction evidence="2">
        <text>2 GTP = 3',3'-c-di-GMP + 2 diphosphate</text>
        <dbReference type="Rhea" id="RHEA:24898"/>
        <dbReference type="ChEBI" id="CHEBI:33019"/>
        <dbReference type="ChEBI" id="CHEBI:37565"/>
        <dbReference type="ChEBI" id="CHEBI:58805"/>
        <dbReference type="EC" id="2.7.7.65"/>
    </reaction>
</comment>
<dbReference type="InterPro" id="IPR050469">
    <property type="entry name" value="Diguanylate_Cyclase"/>
</dbReference>
<dbReference type="GO" id="GO:0052621">
    <property type="term" value="F:diguanylate cyclase activity"/>
    <property type="evidence" value="ECO:0007669"/>
    <property type="project" value="UniProtKB-EC"/>
</dbReference>
<dbReference type="KEGG" id="lcae:K3721_12315"/>
<dbReference type="GO" id="GO:0005886">
    <property type="term" value="C:plasma membrane"/>
    <property type="evidence" value="ECO:0007669"/>
    <property type="project" value="TreeGrafter"/>
</dbReference>
<name>A0A9Q9HCV0_LEICA</name>
<dbReference type="SMART" id="SM00267">
    <property type="entry name" value="GGDEF"/>
    <property type="match status" value="1"/>
</dbReference>
<dbReference type="Pfam" id="PF00072">
    <property type="entry name" value="Response_reg"/>
    <property type="match status" value="1"/>
</dbReference>
<keyword evidence="6" id="KW-0548">Nucleotidyltransferase</keyword>
<organism evidence="6 7">
    <name type="scientific">Leisingera caerulea</name>
    <name type="common">Phaeobacter caeruleus</name>
    <dbReference type="NCBI Taxonomy" id="506591"/>
    <lineage>
        <taxon>Bacteria</taxon>
        <taxon>Pseudomonadati</taxon>
        <taxon>Pseudomonadota</taxon>
        <taxon>Alphaproteobacteria</taxon>
        <taxon>Rhodobacterales</taxon>
        <taxon>Roseobacteraceae</taxon>
        <taxon>Leisingera</taxon>
    </lineage>
</organism>
<dbReference type="SUPFAM" id="SSF52172">
    <property type="entry name" value="CheY-like"/>
    <property type="match status" value="2"/>
</dbReference>
<dbReference type="InterPro" id="IPR029787">
    <property type="entry name" value="Nucleotide_cyclase"/>
</dbReference>
<dbReference type="SUPFAM" id="SSF55073">
    <property type="entry name" value="Nucleotide cyclase"/>
    <property type="match status" value="1"/>
</dbReference>